<feature type="compositionally biased region" description="Polar residues" evidence="1">
    <location>
        <begin position="133"/>
        <end position="145"/>
    </location>
</feature>
<sequence length="350" mass="37633">MTWWMLDDALYDSQPIETVTPEALGVHTLMCSYIGKHVYDEGFDPWFTLKRVDIVTRLTKKPPTQKRLAALAGELTEAGMWCADGAGRYRIVEAPPFGKFAGGKELSAKRAAAGRKGGRATAGKRAKQAGEANASSNTGEANAQAIASSNTQAIAQANASSNTAKQNSSNRIPTTLTEPITPQSPPDGEPAEPDVGPAPASSPEQADRLVTGHTLLALRGAWPGKTGRKSDIAPALAEALKDADAATLYGAVVRYGRAVDAGDVLRRDVPTLAEWLQEGQWRRWQPDKPSSYEWGGISRDWIAENITSQVPDGTFTDSREREFWASVKSGESAADTAQRIVDELNARSTR</sequence>
<gene>
    <name evidence="2" type="ORF">Uis4E_2184</name>
</gene>
<reference evidence="2 3" key="1">
    <citation type="submission" date="2017-07" db="EMBL/GenBank/DDBJ databases">
        <title>Bifidobacterium novel species.</title>
        <authorList>
            <person name="Lugli G.A."/>
            <person name="Milani C."/>
            <person name="Duranti S."/>
            <person name="Mangifesta M."/>
        </authorList>
    </citation>
    <scope>NUCLEOTIDE SEQUENCE [LARGE SCALE GENOMIC DNA]</scope>
    <source>
        <strain evidence="2 3">77</strain>
    </source>
</reference>
<dbReference type="EMBL" id="NMWT01000036">
    <property type="protein sequence ID" value="PLS26009.1"/>
    <property type="molecule type" value="Genomic_DNA"/>
</dbReference>
<dbReference type="Proteomes" id="UP000235034">
    <property type="component" value="Unassembled WGS sequence"/>
</dbReference>
<protein>
    <submittedName>
        <fullName evidence="2">Uncharacterized protein</fullName>
    </submittedName>
</protein>
<evidence type="ECO:0000313" key="3">
    <source>
        <dbReference type="Proteomes" id="UP000235034"/>
    </source>
</evidence>
<feature type="region of interest" description="Disordered" evidence="1">
    <location>
        <begin position="157"/>
        <end position="205"/>
    </location>
</feature>
<feature type="compositionally biased region" description="Polar residues" evidence="1">
    <location>
        <begin position="157"/>
        <end position="181"/>
    </location>
</feature>
<evidence type="ECO:0000256" key="1">
    <source>
        <dbReference type="SAM" id="MobiDB-lite"/>
    </source>
</evidence>
<name>A0A2N5IVM7_9BIFI</name>
<dbReference type="OrthoDB" id="3383452at2"/>
<dbReference type="AlphaFoldDB" id="A0A2N5IVM7"/>
<organism evidence="2 3">
    <name type="scientific">Bifidobacterium parmae</name>
    <dbReference type="NCBI Taxonomy" id="361854"/>
    <lineage>
        <taxon>Bacteria</taxon>
        <taxon>Bacillati</taxon>
        <taxon>Actinomycetota</taxon>
        <taxon>Actinomycetes</taxon>
        <taxon>Bifidobacteriales</taxon>
        <taxon>Bifidobacteriaceae</taxon>
        <taxon>Bifidobacterium</taxon>
    </lineage>
</organism>
<evidence type="ECO:0000313" key="2">
    <source>
        <dbReference type="EMBL" id="PLS26009.1"/>
    </source>
</evidence>
<keyword evidence="3" id="KW-1185">Reference proteome</keyword>
<accession>A0A2N5IVM7</accession>
<proteinExistence type="predicted"/>
<feature type="compositionally biased region" description="Basic residues" evidence="1">
    <location>
        <begin position="112"/>
        <end position="127"/>
    </location>
</feature>
<dbReference type="RefSeq" id="WP_101623240.1">
    <property type="nucleotide sequence ID" value="NZ_NMWT01000036.1"/>
</dbReference>
<comment type="caution">
    <text evidence="2">The sequence shown here is derived from an EMBL/GenBank/DDBJ whole genome shotgun (WGS) entry which is preliminary data.</text>
</comment>
<feature type="region of interest" description="Disordered" evidence="1">
    <location>
        <begin position="111"/>
        <end position="145"/>
    </location>
</feature>